<dbReference type="Gene3D" id="1.10.10.10">
    <property type="entry name" value="Winged helix-like DNA-binding domain superfamily/Winged helix DNA-binding domain"/>
    <property type="match status" value="1"/>
</dbReference>
<evidence type="ECO:0000313" key="1">
    <source>
        <dbReference type="EMBL" id="QHI70128.1"/>
    </source>
</evidence>
<keyword evidence="2" id="KW-1185">Reference proteome</keyword>
<dbReference type="RefSeq" id="WP_160629307.1">
    <property type="nucleotide sequence ID" value="NZ_CP047593.1"/>
</dbReference>
<dbReference type="AlphaFoldDB" id="A0A6P1MDH7"/>
<protein>
    <submittedName>
        <fullName evidence="1">Uncharacterized protein</fullName>
    </submittedName>
</protein>
<organism evidence="1 2">
    <name type="scientific">Tichowtungia aerotolerans</name>
    <dbReference type="NCBI Taxonomy" id="2697043"/>
    <lineage>
        <taxon>Bacteria</taxon>
        <taxon>Pseudomonadati</taxon>
        <taxon>Kiritimatiellota</taxon>
        <taxon>Tichowtungiia</taxon>
        <taxon>Tichowtungiales</taxon>
        <taxon>Tichowtungiaceae</taxon>
        <taxon>Tichowtungia</taxon>
    </lineage>
</organism>
<dbReference type="KEGG" id="taer:GT409_11965"/>
<dbReference type="Proteomes" id="UP000464954">
    <property type="component" value="Chromosome"/>
</dbReference>
<sequence length="709" mass="80257">MASLSKFTNPEVFRRFSPVLLAEFLGRSTEAVKARGIDLPSEPTEDNLPYDQIALLFLSADEALMGLYDAINLVNTLAANKGRGAILEAAKEKSVWVPCELSSPYDVALWTWLHYPDIAERAGYRLKMHNARSFYYFPSFLGEDTPALQYTPANIERFADTMGSFYAQASKGGVAKVLDVMEADELWLLIRHGGYLERRGDVDEESGEVSTICFRDEEYDVLIYNARHRELKIRRTTDATMERLKVEFGQIFFGSAHTFVGRESFPLSVLQQNDLSFFRTIKVPGIKSVRFSEVRYMLYGSVTKTVHEKSADLLQSASIDGYVVPKIAFHVDFAKLHFCFEGEDKYRSVDLYPPNRSSFARESDARKVEEWLREASLLNGGCNADMDERFFKALNIHLGESYTLNEWNLFFGDTFERADPFLQNIGKDASYWCAPGSAKRFDILREGEKVTALSPDYENSPEQERRNIDPAELRLFKLCPCSLSIRLNRSFGVENAFCSLEDGIYRMGTLRGPDRRRHRAFLLAHAERSTIALAKQTVGQEGEGIILVTPDYCPETVDFAVKNKILYVPLRDTLLPDFSLTQTFDESKKQFFALHAGSELLSQDQVTGFFAIAQALDENPRLKAPVHSVVFNLYCGQGMSSDEIARKCGCSKATVISRLERLKSKIGRPLTELRAYSDHFEKIAETLADDRASGYDARKAIYDDAAYQD</sequence>
<proteinExistence type="predicted"/>
<dbReference type="InterPro" id="IPR013324">
    <property type="entry name" value="RNA_pol_sigma_r3/r4-like"/>
</dbReference>
<dbReference type="SUPFAM" id="SSF88659">
    <property type="entry name" value="Sigma3 and sigma4 domains of RNA polymerase sigma factors"/>
    <property type="match status" value="1"/>
</dbReference>
<gene>
    <name evidence="1" type="ORF">GT409_11965</name>
</gene>
<dbReference type="InterPro" id="IPR036388">
    <property type="entry name" value="WH-like_DNA-bd_sf"/>
</dbReference>
<accession>A0A6P1MDH7</accession>
<dbReference type="EMBL" id="CP047593">
    <property type="protein sequence ID" value="QHI70128.1"/>
    <property type="molecule type" value="Genomic_DNA"/>
</dbReference>
<name>A0A6P1MDH7_9BACT</name>
<evidence type="ECO:0000313" key="2">
    <source>
        <dbReference type="Proteomes" id="UP000464954"/>
    </source>
</evidence>
<reference evidence="1 2" key="1">
    <citation type="submission" date="2020-01" db="EMBL/GenBank/DDBJ databases">
        <title>Ponticoccus aerotolerans gen. nov., sp. nov., an anaerobic bacterium and proposal of Ponticoccusceae fam. nov., Ponticoccusles ord. nov. and Ponticoccuse classis nov. in the phylum Kiritimatiellaeota.</title>
        <authorList>
            <person name="Zhou L.Y."/>
            <person name="Du Z.J."/>
        </authorList>
    </citation>
    <scope>NUCLEOTIDE SEQUENCE [LARGE SCALE GENOMIC DNA]</scope>
    <source>
        <strain evidence="1 2">S-5007</strain>
    </source>
</reference>